<dbReference type="GO" id="GO:0046486">
    <property type="term" value="P:glycerolipid metabolic process"/>
    <property type="evidence" value="ECO:0007669"/>
    <property type="project" value="UniProtKB-ARBA"/>
</dbReference>
<feature type="short sequence motif" description="DGA/G" evidence="2">
    <location>
        <begin position="214"/>
        <end position="216"/>
    </location>
</feature>
<feature type="domain" description="PNPLA" evidence="3">
    <location>
        <begin position="26"/>
        <end position="227"/>
    </location>
</feature>
<dbReference type="OrthoDB" id="4927459at2759"/>
<reference evidence="4 5" key="1">
    <citation type="journal article" date="2014" name="Genome Biol. Evol.">
        <title>Comparative genomics and transcriptomics analyses reveal divergent lifestyle features of nematode endoparasitic fungus Hirsutella minnesotensis.</title>
        <authorList>
            <person name="Lai Y."/>
            <person name="Liu K."/>
            <person name="Zhang X."/>
            <person name="Zhang X."/>
            <person name="Li K."/>
            <person name="Wang N."/>
            <person name="Shu C."/>
            <person name="Wu Y."/>
            <person name="Wang C."/>
            <person name="Bushley K.E."/>
            <person name="Xiang M."/>
            <person name="Liu X."/>
        </authorList>
    </citation>
    <scope>NUCLEOTIDE SEQUENCE [LARGE SCALE GENOMIC DNA]</scope>
    <source>
        <strain evidence="4 5">3608</strain>
    </source>
</reference>
<name>A0A0F7ZJZ9_9HYPO</name>
<evidence type="ECO:0000259" key="3">
    <source>
        <dbReference type="PROSITE" id="PS51635"/>
    </source>
</evidence>
<keyword evidence="5" id="KW-1185">Reference proteome</keyword>
<dbReference type="Gene3D" id="3.40.1090.10">
    <property type="entry name" value="Cytosolic phospholipase A2 catalytic domain"/>
    <property type="match status" value="1"/>
</dbReference>
<protein>
    <recommendedName>
        <fullName evidence="3">PNPLA domain-containing protein</fullName>
    </recommendedName>
</protein>
<keyword evidence="1 2" id="KW-0443">Lipid metabolism</keyword>
<dbReference type="InterPro" id="IPR019734">
    <property type="entry name" value="TPR_rpt"/>
</dbReference>
<dbReference type="GO" id="GO:0016787">
    <property type="term" value="F:hydrolase activity"/>
    <property type="evidence" value="ECO:0007669"/>
    <property type="project" value="UniProtKB-UniRule"/>
</dbReference>
<dbReference type="Pfam" id="PF01734">
    <property type="entry name" value="Patatin"/>
    <property type="match status" value="1"/>
</dbReference>
<dbReference type="GO" id="GO:0016042">
    <property type="term" value="P:lipid catabolic process"/>
    <property type="evidence" value="ECO:0007669"/>
    <property type="project" value="UniProtKB-UniRule"/>
</dbReference>
<dbReference type="EMBL" id="KQ030648">
    <property type="protein sequence ID" value="KJZ70100.1"/>
    <property type="molecule type" value="Genomic_DNA"/>
</dbReference>
<dbReference type="Proteomes" id="UP000054481">
    <property type="component" value="Unassembled WGS sequence"/>
</dbReference>
<feature type="short sequence motif" description="GXSXG" evidence="2">
    <location>
        <begin position="72"/>
        <end position="76"/>
    </location>
</feature>
<dbReference type="SUPFAM" id="SSF52151">
    <property type="entry name" value="FabD/lysophospholipase-like"/>
    <property type="match status" value="1"/>
</dbReference>
<dbReference type="Pfam" id="PF13424">
    <property type="entry name" value="TPR_12"/>
    <property type="match status" value="3"/>
</dbReference>
<feature type="short sequence motif" description="GXGXXG" evidence="2">
    <location>
        <begin position="30"/>
        <end position="35"/>
    </location>
</feature>
<dbReference type="InterPro" id="IPR016035">
    <property type="entry name" value="Acyl_Trfase/lysoPLipase"/>
</dbReference>
<proteinExistence type="predicted"/>
<dbReference type="SUPFAM" id="SSF52540">
    <property type="entry name" value="P-loop containing nucleoside triphosphate hydrolases"/>
    <property type="match status" value="1"/>
</dbReference>
<evidence type="ECO:0000256" key="2">
    <source>
        <dbReference type="PROSITE-ProRule" id="PRU01161"/>
    </source>
</evidence>
<evidence type="ECO:0000313" key="4">
    <source>
        <dbReference type="EMBL" id="KJZ70100.1"/>
    </source>
</evidence>
<feature type="active site" description="Nucleophile" evidence="2">
    <location>
        <position position="74"/>
    </location>
</feature>
<sequence>MEQDHATKSVTGGEPNPVDRTGLCLLSLDGGGVRGLSTLYILKSVMTLLNHERKEIGRPPVKPCEIFDLIGGTSTGGLIAIMLGRLEMDVDECISAYSKLMVAVFNERLRRIPVDLRGRVEPQFDSNKLREAIEEVIRRKGASTTDLFNDGQERGCKVFVCTAAKELYGITRLRSYDLPQKPNLKATICEAALATSAATGFFTPVNITGRTFVDGALGANNPVDQVEEEAADIWCPKTGELKPLVKCFISIGTGNPGKKALEDNIFKFLPKTLVQITTETEETAKKFVGRWRQHYDSKRYFRFNVEQGLQGVGLAEYKEQGTIMAATDQYLDEQTRVSQVRDCVENVKQKQNRTEIVFPATVEAYYKRLVLRQHEQLDSPRHSIPFSRNSRFVGRTDILKRVRKELFNDNGHRQIALVGLGGVGKTQVALQIAHWTKENKPEWSVFWMPALSRASFEQASLELVEKLGIKGVHTDDPKQLLRQHLSFSKSGNWLLVIDNADDEEVIFGSAGDADGIRDLLPKTDRGRILFTTRSRRIAVRTVGPDVIDVAQMSKSEARVLLESSLINKTLVQDEKKVVELLDFLTYLPLAITQAAAYLNETTESVGEYLRLLRNTEEDLVELLATEFTDDNRYADTPNAIATTWVVSFEQIQKEDDAANLLSFIAYTEPKAIPRSMLPRAGSEQRTTRAIGVLCGYSFLSRRDGEEAFDMHRLVHVASRLWVRTREDAKKRKHAALGHLGTIFDTDGWESRDLWRKYLPHVLEAIQADAGYGDWGEDECGLGYWGGRCLVKDGQVKKAVELLEHVVAVRGRTLSEKHPSRLASQHALASAYEANGQVRKAVELLEHVVAVRGGTLSEEHPSRLASQHALACAYQANGQVKEAVKLLEHVVAVRERTLSEEHPDRLASQHELASAYQANGQVKEAVKLLEHVVAVKGGTLSEEHPSRLASQHALASAYEANGQVKEAVAMLEHVVAVHGRTLSEAHPSRLASQHALAIAYQANGQVKEAVELLEHVVAVRERTLSEAHPSRLASQHELAIAYWANGQVKEAVVMLEHVVAVRERTLSEEHPDRLASQHALAIAYQANGQVKKPVELLEHVVAARGRTLSHR</sequence>
<keyword evidence="2" id="KW-0442">Lipid degradation</keyword>
<dbReference type="Pfam" id="PF13374">
    <property type="entry name" value="TPR_10"/>
    <property type="match status" value="1"/>
</dbReference>
<gene>
    <name evidence="4" type="ORF">HIM_10503</name>
</gene>
<keyword evidence="2" id="KW-0378">Hydrolase</keyword>
<evidence type="ECO:0000313" key="5">
    <source>
        <dbReference type="Proteomes" id="UP000054481"/>
    </source>
</evidence>
<dbReference type="GO" id="GO:0043531">
    <property type="term" value="F:ADP binding"/>
    <property type="evidence" value="ECO:0007669"/>
    <property type="project" value="InterPro"/>
</dbReference>
<dbReference type="PANTHER" id="PTHR46082:SF6">
    <property type="entry name" value="AAA+ ATPASE DOMAIN-CONTAINING PROTEIN-RELATED"/>
    <property type="match status" value="1"/>
</dbReference>
<dbReference type="Gene3D" id="3.40.50.300">
    <property type="entry name" value="P-loop containing nucleotide triphosphate hydrolases"/>
    <property type="match status" value="1"/>
</dbReference>
<dbReference type="AlphaFoldDB" id="A0A0F7ZJZ9"/>
<feature type="active site" description="Proton acceptor" evidence="2">
    <location>
        <position position="214"/>
    </location>
</feature>
<dbReference type="InterPro" id="IPR002182">
    <property type="entry name" value="NB-ARC"/>
</dbReference>
<organism evidence="4 5">
    <name type="scientific">Hirsutella minnesotensis 3608</name>
    <dbReference type="NCBI Taxonomy" id="1043627"/>
    <lineage>
        <taxon>Eukaryota</taxon>
        <taxon>Fungi</taxon>
        <taxon>Dikarya</taxon>
        <taxon>Ascomycota</taxon>
        <taxon>Pezizomycotina</taxon>
        <taxon>Sordariomycetes</taxon>
        <taxon>Hypocreomycetidae</taxon>
        <taxon>Hypocreales</taxon>
        <taxon>Ophiocordycipitaceae</taxon>
        <taxon>Hirsutella</taxon>
    </lineage>
</organism>
<dbReference type="InterPro" id="IPR002641">
    <property type="entry name" value="PNPLA_dom"/>
</dbReference>
<dbReference type="InterPro" id="IPR011990">
    <property type="entry name" value="TPR-like_helical_dom_sf"/>
</dbReference>
<dbReference type="SUPFAM" id="SSF48452">
    <property type="entry name" value="TPR-like"/>
    <property type="match status" value="3"/>
</dbReference>
<evidence type="ECO:0000256" key="1">
    <source>
        <dbReference type="ARBA" id="ARBA00023098"/>
    </source>
</evidence>
<accession>A0A0F7ZJZ9</accession>
<dbReference type="SMART" id="SM00028">
    <property type="entry name" value="TPR"/>
    <property type="match status" value="6"/>
</dbReference>
<dbReference type="CDD" id="cd07216">
    <property type="entry name" value="Pat17_PNPLA8_PNPLA9_like3"/>
    <property type="match status" value="1"/>
</dbReference>
<dbReference type="PANTHER" id="PTHR46082">
    <property type="entry name" value="ATP/GTP-BINDING PROTEIN-RELATED"/>
    <property type="match status" value="1"/>
</dbReference>
<dbReference type="InterPro" id="IPR027417">
    <property type="entry name" value="P-loop_NTPase"/>
</dbReference>
<dbReference type="Gene3D" id="1.25.40.10">
    <property type="entry name" value="Tetratricopeptide repeat domain"/>
    <property type="match status" value="2"/>
</dbReference>
<dbReference type="PROSITE" id="PS51635">
    <property type="entry name" value="PNPLA"/>
    <property type="match status" value="1"/>
</dbReference>
<dbReference type="Pfam" id="PF00931">
    <property type="entry name" value="NB-ARC"/>
    <property type="match status" value="1"/>
</dbReference>
<dbReference type="InterPro" id="IPR053137">
    <property type="entry name" value="NLR-like"/>
</dbReference>